<feature type="region of interest" description="Disordered" evidence="1">
    <location>
        <begin position="377"/>
        <end position="397"/>
    </location>
</feature>
<comment type="caution">
    <text evidence="2">The sequence shown here is derived from an EMBL/GenBank/DDBJ whole genome shotgun (WGS) entry which is preliminary data.</text>
</comment>
<evidence type="ECO:0000313" key="2">
    <source>
        <dbReference type="EMBL" id="KYK55234.1"/>
    </source>
</evidence>
<protein>
    <submittedName>
        <fullName evidence="2">Uncharacterized protein</fullName>
    </submittedName>
</protein>
<reference evidence="2 3" key="1">
    <citation type="journal article" date="2016" name="Sci. Rep.">
        <title>Insights into Adaptations to a Near-Obligate Nematode Endoparasitic Lifestyle from the Finished Genome of Drechmeria coniospora.</title>
        <authorList>
            <person name="Zhang L."/>
            <person name="Zhou Z."/>
            <person name="Guo Q."/>
            <person name="Fokkens L."/>
            <person name="Miskei M."/>
            <person name="Pocsi I."/>
            <person name="Zhang W."/>
            <person name="Chen M."/>
            <person name="Wang L."/>
            <person name="Sun Y."/>
            <person name="Donzelli B.G."/>
            <person name="Gibson D.M."/>
            <person name="Nelson D.R."/>
            <person name="Luo J.G."/>
            <person name="Rep M."/>
            <person name="Liu H."/>
            <person name="Yang S."/>
            <person name="Wang J."/>
            <person name="Krasnoff S.B."/>
            <person name="Xu Y."/>
            <person name="Molnar I."/>
            <person name="Lin M."/>
        </authorList>
    </citation>
    <scope>NUCLEOTIDE SEQUENCE [LARGE SCALE GENOMIC DNA]</scope>
    <source>
        <strain evidence="2 3">ARSEF 6962</strain>
    </source>
</reference>
<evidence type="ECO:0000256" key="1">
    <source>
        <dbReference type="SAM" id="MobiDB-lite"/>
    </source>
</evidence>
<proteinExistence type="predicted"/>
<name>A0A151GDT8_DRECN</name>
<accession>A0A151GDT8</accession>
<dbReference type="InParanoid" id="A0A151GDT8"/>
<gene>
    <name evidence="2" type="ORF">DCS_07196</name>
</gene>
<dbReference type="GeneID" id="63719839"/>
<feature type="compositionally biased region" description="Polar residues" evidence="1">
    <location>
        <begin position="388"/>
        <end position="397"/>
    </location>
</feature>
<evidence type="ECO:0000313" key="3">
    <source>
        <dbReference type="Proteomes" id="UP000076580"/>
    </source>
</evidence>
<dbReference type="AlphaFoldDB" id="A0A151GDT8"/>
<dbReference type="Proteomes" id="UP000076580">
    <property type="component" value="Chromosome 03"/>
</dbReference>
<dbReference type="EMBL" id="LAYC01000003">
    <property type="protein sequence ID" value="KYK55234.1"/>
    <property type="molecule type" value="Genomic_DNA"/>
</dbReference>
<sequence>MSALYCSPPSFPTFPSSLLLPPCFRQVGDIVPKRIFAALFATGALCGTHIEYQNIKLGDVISTSETAKFQIARLTEYFKGQPPAYKEQYIHCTEPKGWMISGAPCYTTREIAFPNEDGIEILIDAHEVREEISGRVNENIDVKESHVRIKTSTFGWRNQTGLNGGGDISVGYSFPGTQAGGAYGGGGGGVYASSENEQKNETTNFAASSFGPIELRSAAAVPSCRPSTRSAIEIGSTTIDRIVAIRGMMRLKNLQYLSKSNCSMEWDIASKGYVNSIFDTTKTSCPSGGPCEVWQNETISPHSQVDGLWWPLESQYSVKYTTDEECELEFPVFVDGERKKSQVVMQYAMTNALREALEQDKEFSELEKEYNKLTGTTAEKESVGSGTGTKFSTENNRNRLGSYRRVRKLKARWEDMIGGEDEYKGEYRDEG</sequence>
<dbReference type="RefSeq" id="XP_040654586.1">
    <property type="nucleotide sequence ID" value="XM_040804482.1"/>
</dbReference>
<organism evidence="2 3">
    <name type="scientific">Drechmeria coniospora</name>
    <name type="common">Nematophagous fungus</name>
    <name type="synonym">Meria coniospora</name>
    <dbReference type="NCBI Taxonomy" id="98403"/>
    <lineage>
        <taxon>Eukaryota</taxon>
        <taxon>Fungi</taxon>
        <taxon>Dikarya</taxon>
        <taxon>Ascomycota</taxon>
        <taxon>Pezizomycotina</taxon>
        <taxon>Sordariomycetes</taxon>
        <taxon>Hypocreomycetidae</taxon>
        <taxon>Hypocreales</taxon>
        <taxon>Ophiocordycipitaceae</taxon>
        <taxon>Drechmeria</taxon>
    </lineage>
</organism>
<keyword evidence="3" id="KW-1185">Reference proteome</keyword>